<dbReference type="GO" id="GO:0003723">
    <property type="term" value="F:RNA binding"/>
    <property type="evidence" value="ECO:0007669"/>
    <property type="project" value="UniProtKB-UniRule"/>
</dbReference>
<dbReference type="OrthoDB" id="10258585at2759"/>
<evidence type="ECO:0000256" key="1">
    <source>
        <dbReference type="ARBA" id="ARBA00007747"/>
    </source>
</evidence>
<comment type="caution">
    <text evidence="10">The sequence shown here is derived from an EMBL/GenBank/DDBJ whole genome shotgun (WGS) entry which is preliminary data.</text>
</comment>
<dbReference type="InterPro" id="IPR000504">
    <property type="entry name" value="RRM_dom"/>
</dbReference>
<accession>A0A1V9YBU5</accession>
<keyword evidence="7" id="KW-0175">Coiled coil</keyword>
<dbReference type="Proteomes" id="UP000243579">
    <property type="component" value="Unassembled WGS sequence"/>
</dbReference>
<dbReference type="PROSITE" id="PS50102">
    <property type="entry name" value="RRM"/>
    <property type="match status" value="1"/>
</dbReference>
<gene>
    <name evidence="10" type="ORF">ACHHYP_15015</name>
</gene>
<dbReference type="FunFam" id="3.30.70.330:FF:000329">
    <property type="entry name" value="splicing factor U2AF-associated protein 2"/>
    <property type="match status" value="1"/>
</dbReference>
<feature type="compositionally biased region" description="Acidic residues" evidence="8">
    <location>
        <begin position="495"/>
        <end position="506"/>
    </location>
</feature>
<feature type="region of interest" description="Disordered" evidence="8">
    <location>
        <begin position="210"/>
        <end position="248"/>
    </location>
</feature>
<reference evidence="10 11" key="1">
    <citation type="journal article" date="2014" name="Genome Biol. Evol.">
        <title>The secreted proteins of Achlya hypogyna and Thraustotheca clavata identify the ancestral oomycete secretome and reveal gene acquisitions by horizontal gene transfer.</title>
        <authorList>
            <person name="Misner I."/>
            <person name="Blouin N."/>
            <person name="Leonard G."/>
            <person name="Richards T.A."/>
            <person name="Lane C.E."/>
        </authorList>
    </citation>
    <scope>NUCLEOTIDE SEQUENCE [LARGE SCALE GENOMIC DNA]</scope>
    <source>
        <strain evidence="10 11">ATCC 48635</strain>
    </source>
</reference>
<dbReference type="PANTHER" id="PTHR15608:SF0">
    <property type="entry name" value="HIV TAT-SPECIFIC FACTOR 1"/>
    <property type="match status" value="1"/>
</dbReference>
<evidence type="ECO:0000313" key="11">
    <source>
        <dbReference type="Proteomes" id="UP000243579"/>
    </source>
</evidence>
<dbReference type="AlphaFoldDB" id="A0A1V9YBU5"/>
<evidence type="ECO:0000256" key="3">
    <source>
        <dbReference type="ARBA" id="ARBA00022737"/>
    </source>
</evidence>
<keyword evidence="11" id="KW-1185">Reference proteome</keyword>
<dbReference type="InterPro" id="IPR034393">
    <property type="entry name" value="TatSF1-like"/>
</dbReference>
<name>A0A1V9YBU5_ACHHY</name>
<evidence type="ECO:0000256" key="2">
    <source>
        <dbReference type="ARBA" id="ARBA00022664"/>
    </source>
</evidence>
<dbReference type="GO" id="GO:0005686">
    <property type="term" value="C:U2 snRNP"/>
    <property type="evidence" value="ECO:0007669"/>
    <property type="project" value="TreeGrafter"/>
</dbReference>
<evidence type="ECO:0000256" key="4">
    <source>
        <dbReference type="ARBA" id="ARBA00022884"/>
    </source>
</evidence>
<feature type="compositionally biased region" description="Basic residues" evidence="8">
    <location>
        <begin position="235"/>
        <end position="248"/>
    </location>
</feature>
<dbReference type="GO" id="GO:0005684">
    <property type="term" value="C:U2-type spliceosomal complex"/>
    <property type="evidence" value="ECO:0007669"/>
    <property type="project" value="TreeGrafter"/>
</dbReference>
<dbReference type="GO" id="GO:0000398">
    <property type="term" value="P:mRNA splicing, via spliceosome"/>
    <property type="evidence" value="ECO:0007669"/>
    <property type="project" value="InterPro"/>
</dbReference>
<dbReference type="Pfam" id="PF14237">
    <property type="entry name" value="GYF_2"/>
    <property type="match status" value="2"/>
</dbReference>
<dbReference type="STRING" id="1202772.A0A1V9YBU5"/>
<proteinExistence type="inferred from homology"/>
<keyword evidence="4 6" id="KW-0694">RNA-binding</keyword>
<feature type="region of interest" description="Disordered" evidence="8">
    <location>
        <begin position="489"/>
        <end position="561"/>
    </location>
</feature>
<dbReference type="Pfam" id="PF00076">
    <property type="entry name" value="RRM_1"/>
    <property type="match status" value="2"/>
</dbReference>
<dbReference type="InterPro" id="IPR025640">
    <property type="entry name" value="GYF_2"/>
</dbReference>
<evidence type="ECO:0000256" key="6">
    <source>
        <dbReference type="PROSITE-ProRule" id="PRU00176"/>
    </source>
</evidence>
<comment type="similarity">
    <text evidence="1">Belongs to the HTATSF1 family.</text>
</comment>
<evidence type="ECO:0000256" key="5">
    <source>
        <dbReference type="ARBA" id="ARBA00023187"/>
    </source>
</evidence>
<dbReference type="CDD" id="cd12281">
    <property type="entry name" value="RRM1_TatSF1_like"/>
    <property type="match status" value="1"/>
</dbReference>
<evidence type="ECO:0000259" key="9">
    <source>
        <dbReference type="PROSITE" id="PS50102"/>
    </source>
</evidence>
<dbReference type="CDD" id="cd12285">
    <property type="entry name" value="RRM3_RBM39_like"/>
    <property type="match status" value="1"/>
</dbReference>
<dbReference type="SUPFAM" id="SSF54928">
    <property type="entry name" value="RNA-binding domain, RBD"/>
    <property type="match status" value="1"/>
</dbReference>
<protein>
    <recommendedName>
        <fullName evidence="9">RRM domain-containing protein</fullName>
    </recommendedName>
</protein>
<dbReference type="InterPro" id="IPR035979">
    <property type="entry name" value="RBD_domain_sf"/>
</dbReference>
<dbReference type="EMBL" id="JNBR01002297">
    <property type="protein sequence ID" value="OQR83166.1"/>
    <property type="molecule type" value="Genomic_DNA"/>
</dbReference>
<dbReference type="SMART" id="SM00360">
    <property type="entry name" value="RRM"/>
    <property type="match status" value="2"/>
</dbReference>
<evidence type="ECO:0000313" key="10">
    <source>
        <dbReference type="EMBL" id="OQR83166.1"/>
    </source>
</evidence>
<keyword evidence="2" id="KW-0507">mRNA processing</keyword>
<dbReference type="FunFam" id="3.30.70.330:FF:000105">
    <property type="entry name" value="HIV Tat-specific factor 1 homolog"/>
    <property type="match status" value="1"/>
</dbReference>
<keyword evidence="3" id="KW-0677">Repeat</keyword>
<feature type="domain" description="RRM" evidence="9">
    <location>
        <begin position="255"/>
        <end position="342"/>
    </location>
</feature>
<feature type="coiled-coil region" evidence="7">
    <location>
        <begin position="122"/>
        <end position="149"/>
    </location>
</feature>
<dbReference type="Gene3D" id="3.30.70.330">
    <property type="match status" value="2"/>
</dbReference>
<sequence length="561" mass="63518">MKHKKWMYIDSSGSQKGPLDEAVLKRLLRRGMVTGDNFVWSPELAERMPSWQLAKETPIFRTTCVLWQALAQWYYYDHLKQQQGPVTTNDLSTKFLDGDVDGLTLVWSSCQLVEAWTPLGQVEVLKEVLQEINDEVERKEALLATEKQLDPTTQVMDVAAEPRKSFMAENGSEFIYDAEMRKWLTPEEKIEEELAMLRDEVADVQGTHETFDDEKAAASTPAVAPPKEEADAAKKPKKKKKAGKKKKWTASKQKTWIYVNGLPLDATVQEVHDHFAKCGVIQKDLETDEPKIKLYRNKETGALNGDAAVCFMKEPSVELAIQLLDKVDLRPKWPLDVKVAEFAQKGDAFVPRKKIKLDSKAKVKKYQMEQALSWGAADEDEGLRIVVLKHMFQPEEFDDPEAGQELKDDIKAECETIGDVSRILFFERHPLGVVQVRYQQAEAAEKCISIMHGRFFGGRKIDCAYWDGTNYTVKETKDEEVKRTEEFGAWLEEGSSSEDDTDDDEVPPARPHTGRALPDSDDDEPSTAVHTGRVLPPMDDDSDDDKTTVHAGRVLPPMDDD</sequence>
<evidence type="ECO:0000256" key="8">
    <source>
        <dbReference type="SAM" id="MobiDB-lite"/>
    </source>
</evidence>
<keyword evidence="5" id="KW-0508">mRNA splicing</keyword>
<organism evidence="10 11">
    <name type="scientific">Achlya hypogyna</name>
    <name type="common">Oomycete</name>
    <name type="synonym">Protoachlya hypogyna</name>
    <dbReference type="NCBI Taxonomy" id="1202772"/>
    <lineage>
        <taxon>Eukaryota</taxon>
        <taxon>Sar</taxon>
        <taxon>Stramenopiles</taxon>
        <taxon>Oomycota</taxon>
        <taxon>Saprolegniomycetes</taxon>
        <taxon>Saprolegniales</taxon>
        <taxon>Achlyaceae</taxon>
        <taxon>Achlya</taxon>
    </lineage>
</organism>
<evidence type="ECO:0000256" key="7">
    <source>
        <dbReference type="SAM" id="Coils"/>
    </source>
</evidence>
<dbReference type="PANTHER" id="PTHR15608">
    <property type="entry name" value="SPLICING FACTOR U2AF-ASSOCIATED PROTEIN 2"/>
    <property type="match status" value="1"/>
</dbReference>
<dbReference type="InterPro" id="IPR012677">
    <property type="entry name" value="Nucleotide-bd_a/b_plait_sf"/>
</dbReference>
<dbReference type="InterPro" id="IPR034392">
    <property type="entry name" value="TatSF1-like_RRM1"/>
</dbReference>